<sequence length="342" mass="37875">MRPSPIWLLPPFLAVAAYFAGRANSADPSGSNAAMTADAHQDMAREKPIKDFAAELERLNQEWRLEDEMQTVNPSTTFTKFNGEQLRARIEALMKSREAGEDSRDWDQMRADEENLDKAIHDLAIQEKKEALDWINEHFPAYRKALMQAWAAADPDGALQAVIGSKRKPPCSYDTLSELLQDLATQSPAALREACDQVPWELFSNTDADEDPFGGLSGISIPHGTDPRPWIETGVAEELARKGVSINGLFSEWARLDPAGALARVEDWPDPNFPASTRLGDLLWTGIGDKQRAAKISELLEKLPAESLAKMAVIASENTVHDELVEAYPILRIKDADASKEK</sequence>
<proteinExistence type="predicted"/>
<dbReference type="RefSeq" id="WP_169452623.1">
    <property type="nucleotide sequence ID" value="NZ_CP051774.1"/>
</dbReference>
<keyword evidence="2" id="KW-1185">Reference proteome</keyword>
<gene>
    <name evidence="1" type="ORF">HHL09_00905</name>
</gene>
<organism evidence="1 2">
    <name type="scientific">Luteolibacter luteus</name>
    <dbReference type="NCBI Taxonomy" id="2728835"/>
    <lineage>
        <taxon>Bacteria</taxon>
        <taxon>Pseudomonadati</taxon>
        <taxon>Verrucomicrobiota</taxon>
        <taxon>Verrucomicrobiia</taxon>
        <taxon>Verrucomicrobiales</taxon>
        <taxon>Verrucomicrobiaceae</taxon>
        <taxon>Luteolibacter</taxon>
    </lineage>
</organism>
<reference evidence="1 2" key="1">
    <citation type="submission" date="2020-04" db="EMBL/GenBank/DDBJ databases">
        <title>Luteolibacter sp. G-1-1-1 isolated from soil.</title>
        <authorList>
            <person name="Dahal R.H."/>
        </authorList>
    </citation>
    <scope>NUCLEOTIDE SEQUENCE [LARGE SCALE GENOMIC DNA]</scope>
    <source>
        <strain evidence="1 2">G-1-1-1</strain>
    </source>
</reference>
<dbReference type="AlphaFoldDB" id="A0A858RCF1"/>
<name>A0A858RCF1_9BACT</name>
<dbReference type="KEGG" id="luo:HHL09_00905"/>
<accession>A0A858RCF1</accession>
<dbReference type="EMBL" id="CP051774">
    <property type="protein sequence ID" value="QJE94402.1"/>
    <property type="molecule type" value="Genomic_DNA"/>
</dbReference>
<protein>
    <submittedName>
        <fullName evidence="1">Uncharacterized protein</fullName>
    </submittedName>
</protein>
<evidence type="ECO:0000313" key="2">
    <source>
        <dbReference type="Proteomes" id="UP000501812"/>
    </source>
</evidence>
<dbReference type="Proteomes" id="UP000501812">
    <property type="component" value="Chromosome"/>
</dbReference>
<evidence type="ECO:0000313" key="1">
    <source>
        <dbReference type="EMBL" id="QJE94402.1"/>
    </source>
</evidence>